<dbReference type="GeneID" id="22911225"/>
<dbReference type="AlphaFoldDB" id="A0A023BBG0"/>
<dbReference type="Proteomes" id="UP000019763">
    <property type="component" value="Unassembled WGS sequence"/>
</dbReference>
<feature type="compositionally biased region" description="Acidic residues" evidence="1">
    <location>
        <begin position="198"/>
        <end position="221"/>
    </location>
</feature>
<dbReference type="RefSeq" id="XP_011129105.1">
    <property type="nucleotide sequence ID" value="XM_011130803.1"/>
</dbReference>
<name>A0A023BBG0_GRENI</name>
<keyword evidence="3" id="KW-1185">Reference proteome</keyword>
<accession>A0A023BBG0</accession>
<evidence type="ECO:0000256" key="1">
    <source>
        <dbReference type="SAM" id="MobiDB-lite"/>
    </source>
</evidence>
<gene>
    <name evidence="2" type="ORF">GNI_028090</name>
</gene>
<dbReference type="EMBL" id="AFNH02000209">
    <property type="protein sequence ID" value="EZG79234.1"/>
    <property type="molecule type" value="Genomic_DNA"/>
</dbReference>
<reference evidence="2" key="1">
    <citation type="submission" date="2013-12" db="EMBL/GenBank/DDBJ databases">
        <authorList>
            <person name="Omoto C.K."/>
            <person name="Sibley D."/>
            <person name="Venepally P."/>
            <person name="Hadjithomas M."/>
            <person name="Karamycheva S."/>
            <person name="Brunk B."/>
            <person name="Roos D."/>
            <person name="Caler E."/>
            <person name="Lorenzi H."/>
        </authorList>
    </citation>
    <scope>NUCLEOTIDE SEQUENCE</scope>
</reference>
<evidence type="ECO:0000313" key="3">
    <source>
        <dbReference type="Proteomes" id="UP000019763"/>
    </source>
</evidence>
<dbReference type="VEuPathDB" id="CryptoDB:GNI_028090"/>
<proteinExistence type="predicted"/>
<evidence type="ECO:0000313" key="2">
    <source>
        <dbReference type="EMBL" id="EZG79234.1"/>
    </source>
</evidence>
<organism evidence="2 3">
    <name type="scientific">Gregarina niphandrodes</name>
    <name type="common">Septate eugregarine</name>
    <dbReference type="NCBI Taxonomy" id="110365"/>
    <lineage>
        <taxon>Eukaryota</taxon>
        <taxon>Sar</taxon>
        <taxon>Alveolata</taxon>
        <taxon>Apicomplexa</taxon>
        <taxon>Conoidasida</taxon>
        <taxon>Gregarinasina</taxon>
        <taxon>Eugregarinorida</taxon>
        <taxon>Gregarinidae</taxon>
        <taxon>Gregarina</taxon>
    </lineage>
</organism>
<protein>
    <submittedName>
        <fullName evidence="2">Uncharacterized protein</fullName>
    </submittedName>
</protein>
<comment type="caution">
    <text evidence="2">The sequence shown here is derived from an EMBL/GenBank/DDBJ whole genome shotgun (WGS) entry which is preliminary data.</text>
</comment>
<feature type="region of interest" description="Disordered" evidence="1">
    <location>
        <begin position="190"/>
        <end position="221"/>
    </location>
</feature>
<sequence length="221" mass="23738">MVRGVICEEKQVPLSLLLAEAVAAQAGDVKAATTSEVAADPKADAGPVALTPEQAVKAVVAIRLQHGMSSGNAAIEGPALAMEKAFREAGEKLVKGEAVDTQALKKVVVEPRDAHLIKDIADAKKTAERFFWEGSMRSLSRDTYPSLMALLNGTMSYDEEQTAALSKLLKDPELSRILSPEMRNLFQYLSGMRQPGAGDDDDEDFVSDELSDEDDSLEDSA</sequence>